<dbReference type="PANTHER" id="PTHR11432:SF3">
    <property type="entry name" value="NADH-UBIQUINONE OXIDOREDUCTASE CHAIN 1"/>
    <property type="match status" value="1"/>
</dbReference>
<keyword evidence="5 9" id="KW-1133">Transmembrane helix</keyword>
<dbReference type="AlphaFoldDB" id="A0A0M3SGZ6"/>
<comment type="similarity">
    <text evidence="2 7">Belongs to the complex I subunit 1 family.</text>
</comment>
<accession>A0A0M3SGZ6</accession>
<evidence type="ECO:0000256" key="3">
    <source>
        <dbReference type="ARBA" id="ARBA00021009"/>
    </source>
</evidence>
<dbReference type="EC" id="7.1.1.2" evidence="8"/>
<dbReference type="PANTHER" id="PTHR11432">
    <property type="entry name" value="NADH DEHYDROGENASE SUBUNIT 1"/>
    <property type="match status" value="1"/>
</dbReference>
<feature type="transmembrane region" description="Helical" evidence="9">
    <location>
        <begin position="142"/>
        <end position="164"/>
    </location>
</feature>
<protein>
    <recommendedName>
        <fullName evidence="3 8">NADH-ubiquinone oxidoreductase chain 1</fullName>
        <ecNumber evidence="8">7.1.1.2</ecNumber>
    </recommendedName>
</protein>
<evidence type="ECO:0000256" key="1">
    <source>
        <dbReference type="ARBA" id="ARBA00004141"/>
    </source>
</evidence>
<organism evidence="10">
    <name type="scientific">Echinostoma hortense</name>
    <dbReference type="NCBI Taxonomy" id="48216"/>
    <lineage>
        <taxon>Eukaryota</taxon>
        <taxon>Metazoa</taxon>
        <taxon>Spiralia</taxon>
        <taxon>Lophotrochozoa</taxon>
        <taxon>Platyhelminthes</taxon>
        <taxon>Trematoda</taxon>
        <taxon>Digenea</taxon>
        <taxon>Plagiorchiida</taxon>
        <taxon>Echinostomata</taxon>
        <taxon>Echinostomatoidea</taxon>
        <taxon>Echinostomatidae</taxon>
        <taxon>Echinostoma</taxon>
    </lineage>
</organism>
<feature type="transmembrane region" description="Helical" evidence="9">
    <location>
        <begin position="6"/>
        <end position="29"/>
    </location>
</feature>
<keyword evidence="8" id="KW-0830">Ubiquinone</keyword>
<feature type="transmembrane region" description="Helical" evidence="9">
    <location>
        <begin position="277"/>
        <end position="298"/>
    </location>
</feature>
<dbReference type="GO" id="GO:0008137">
    <property type="term" value="F:NADH dehydrogenase (ubiquinone) activity"/>
    <property type="evidence" value="ECO:0007669"/>
    <property type="project" value="UniProtKB-EC"/>
</dbReference>
<dbReference type="EMBL" id="KR062182">
    <property type="protein sequence ID" value="ALD62344.1"/>
    <property type="molecule type" value="Genomic_DNA"/>
</dbReference>
<keyword evidence="8 10" id="KW-0496">Mitochondrion</keyword>
<keyword evidence="4 7" id="KW-0812">Transmembrane</keyword>
<dbReference type="InterPro" id="IPR001694">
    <property type="entry name" value="NADH_UbQ_OxRdtase_su1/FPO"/>
</dbReference>
<evidence type="ECO:0000313" key="10">
    <source>
        <dbReference type="EMBL" id="ALD62344.1"/>
    </source>
</evidence>
<evidence type="ECO:0000256" key="4">
    <source>
        <dbReference type="ARBA" id="ARBA00022692"/>
    </source>
</evidence>
<dbReference type="GO" id="GO:0005743">
    <property type="term" value="C:mitochondrial inner membrane"/>
    <property type="evidence" value="ECO:0007669"/>
    <property type="project" value="UniProtKB-SubCell"/>
</dbReference>
<feature type="transmembrane region" description="Helical" evidence="9">
    <location>
        <begin position="176"/>
        <end position="198"/>
    </location>
</feature>
<keyword evidence="7" id="KW-0520">NAD</keyword>
<feature type="transmembrane region" description="Helical" evidence="9">
    <location>
        <begin position="219"/>
        <end position="238"/>
    </location>
</feature>
<proteinExistence type="inferred from homology"/>
<comment type="subcellular location">
    <subcellularLocation>
        <location evidence="1">Membrane</location>
        <topology evidence="1">Multi-pass membrane protein</topology>
    </subcellularLocation>
    <subcellularLocation>
        <location evidence="7">Mitochondrion inner membrane</location>
        <topology evidence="7">Multi-pass membrane protein</topology>
    </subcellularLocation>
</comment>
<geneLocation type="mitochondrion" evidence="10"/>
<reference evidence="10" key="2">
    <citation type="journal article" date="2016" name="Korean J. Parasitol.">
        <title>Complete Mitochondrial Genome of Echinostoma hortense (Digenea: Echinostomatidae).</title>
        <authorList>
            <person name="Liu Z.X."/>
            <person name="Zhang Y."/>
            <person name="Liu Y.T."/>
            <person name="Chang Q.C."/>
            <person name="Su X."/>
            <person name="Fu X."/>
            <person name="Yue D.M."/>
            <person name="Gao Y."/>
            <person name="Wang C.R."/>
        </authorList>
    </citation>
    <scope>NUCLEOTIDE SEQUENCE</scope>
</reference>
<reference evidence="10" key="1">
    <citation type="submission" date="2015-04" db="EMBL/GenBank/DDBJ databases">
        <authorList>
            <person name="Liu Z."/>
            <person name="Wang C."/>
            <person name="Zhang Y."/>
            <person name="Chang Q."/>
            <person name="Zhang Y."/>
        </authorList>
    </citation>
    <scope>NUCLEOTIDE SEQUENCE</scope>
</reference>
<evidence type="ECO:0000256" key="8">
    <source>
        <dbReference type="RuleBase" id="RU000473"/>
    </source>
</evidence>
<sequence>MSCGVCLLVLCTFVAFFAIMGFLAFFILAERKILCYMQNRKGPNKVGMWGLLQSFADLLKLETKYKFTFFNNRSWEGWFGIFLLVLLSSSYCMMFTLFYSGINCEYYLLWFLAVTCITGYSLMTIGWGSYNKYALFSAIRCAFSSVSFEACFLCIVILVALIIKTYGVYPLIDNNWLVWLVFPLVYGIWLIGILCECNRTPLDYGEAEKELVSGINTEYCGVSFTCIFACEYLIMVIFSWFSSVVFWGSLYMLGLTLGHAFFFIWSRATLPRLRYDYFVSFMWKCCLVLLIFSFFFFVI</sequence>
<dbReference type="GO" id="GO:0009060">
    <property type="term" value="P:aerobic respiration"/>
    <property type="evidence" value="ECO:0007669"/>
    <property type="project" value="TreeGrafter"/>
</dbReference>
<feature type="transmembrane region" description="Helical" evidence="9">
    <location>
        <begin position="78"/>
        <end position="102"/>
    </location>
</feature>
<evidence type="ECO:0000256" key="5">
    <source>
        <dbReference type="ARBA" id="ARBA00022989"/>
    </source>
</evidence>
<evidence type="ECO:0000256" key="6">
    <source>
        <dbReference type="ARBA" id="ARBA00023136"/>
    </source>
</evidence>
<evidence type="ECO:0000256" key="7">
    <source>
        <dbReference type="RuleBase" id="RU000471"/>
    </source>
</evidence>
<name>A0A0M3SGZ6_9TREM</name>
<keyword evidence="6 9" id="KW-0472">Membrane</keyword>
<feature type="transmembrane region" description="Helical" evidence="9">
    <location>
        <begin position="108"/>
        <end position="130"/>
    </location>
</feature>
<gene>
    <name evidence="10" type="primary">NAD1</name>
</gene>
<feature type="transmembrane region" description="Helical" evidence="9">
    <location>
        <begin position="244"/>
        <end position="265"/>
    </location>
</feature>
<dbReference type="GO" id="GO:0003954">
    <property type="term" value="F:NADH dehydrogenase activity"/>
    <property type="evidence" value="ECO:0007669"/>
    <property type="project" value="TreeGrafter"/>
</dbReference>
<evidence type="ECO:0000256" key="2">
    <source>
        <dbReference type="ARBA" id="ARBA00010535"/>
    </source>
</evidence>
<comment type="catalytic activity">
    <reaction evidence="8">
        <text>a ubiquinone + NADH + 5 H(+)(in) = a ubiquinol + NAD(+) + 4 H(+)(out)</text>
        <dbReference type="Rhea" id="RHEA:29091"/>
        <dbReference type="Rhea" id="RHEA-COMP:9565"/>
        <dbReference type="Rhea" id="RHEA-COMP:9566"/>
        <dbReference type="ChEBI" id="CHEBI:15378"/>
        <dbReference type="ChEBI" id="CHEBI:16389"/>
        <dbReference type="ChEBI" id="CHEBI:17976"/>
        <dbReference type="ChEBI" id="CHEBI:57540"/>
        <dbReference type="ChEBI" id="CHEBI:57945"/>
        <dbReference type="EC" id="7.1.1.2"/>
    </reaction>
</comment>
<dbReference type="Pfam" id="PF00146">
    <property type="entry name" value="NADHdh"/>
    <property type="match status" value="1"/>
</dbReference>
<evidence type="ECO:0000256" key="9">
    <source>
        <dbReference type="SAM" id="Phobius"/>
    </source>
</evidence>